<dbReference type="Pfam" id="PF00270">
    <property type="entry name" value="DEAD"/>
    <property type="match status" value="2"/>
</dbReference>
<evidence type="ECO:0000259" key="8">
    <source>
        <dbReference type="PROSITE" id="PS51194"/>
    </source>
</evidence>
<gene>
    <name evidence="9" type="ORF">NDN08_000880</name>
</gene>
<dbReference type="GO" id="GO:0005682">
    <property type="term" value="C:U5 snRNP"/>
    <property type="evidence" value="ECO:0007669"/>
    <property type="project" value="UniProtKB-ARBA"/>
</dbReference>
<dbReference type="GO" id="GO:0016787">
    <property type="term" value="F:hydrolase activity"/>
    <property type="evidence" value="ECO:0007669"/>
    <property type="project" value="UniProtKB-KW"/>
</dbReference>
<dbReference type="InterPro" id="IPR014756">
    <property type="entry name" value="Ig_E-set"/>
</dbReference>
<keyword evidence="4" id="KW-0347">Helicase</keyword>
<organism evidence="9 10">
    <name type="scientific">Rhodosorus marinus</name>
    <dbReference type="NCBI Taxonomy" id="101924"/>
    <lineage>
        <taxon>Eukaryota</taxon>
        <taxon>Rhodophyta</taxon>
        <taxon>Stylonematophyceae</taxon>
        <taxon>Stylonematales</taxon>
        <taxon>Stylonemataceae</taxon>
        <taxon>Rhodosorus</taxon>
    </lineage>
</organism>
<dbReference type="FunFam" id="3.40.50.300:FF:000062">
    <property type="entry name" value="U5 small nuclear ribonucleoprotein helicase"/>
    <property type="match status" value="1"/>
</dbReference>
<dbReference type="Pfam" id="PF23445">
    <property type="entry name" value="WHD_SNRNP200"/>
    <property type="match status" value="2"/>
</dbReference>
<dbReference type="InterPro" id="IPR036388">
    <property type="entry name" value="WH-like_DNA-bd_sf"/>
</dbReference>
<evidence type="ECO:0000256" key="3">
    <source>
        <dbReference type="ARBA" id="ARBA00022801"/>
    </source>
</evidence>
<evidence type="ECO:0000256" key="6">
    <source>
        <dbReference type="SAM" id="MobiDB-lite"/>
    </source>
</evidence>
<dbReference type="PROSITE" id="PS51192">
    <property type="entry name" value="HELICASE_ATP_BIND_1"/>
    <property type="match status" value="2"/>
</dbReference>
<protein>
    <submittedName>
        <fullName evidence="9">Uncharacterized protein</fullName>
    </submittedName>
</protein>
<keyword evidence="1" id="KW-0677">Repeat</keyword>
<dbReference type="Gene3D" id="1.10.150.20">
    <property type="entry name" value="5' to 3' exonuclease, C-terminal subdomain"/>
    <property type="match status" value="2"/>
</dbReference>
<keyword evidence="2" id="KW-0547">Nucleotide-binding</keyword>
<evidence type="ECO:0000256" key="2">
    <source>
        <dbReference type="ARBA" id="ARBA00022741"/>
    </source>
</evidence>
<dbReference type="FunFam" id="1.10.10.10:FF:000012">
    <property type="entry name" value="U5 small nuclear ribonucleoprotein helicase"/>
    <property type="match status" value="1"/>
</dbReference>
<evidence type="ECO:0000256" key="4">
    <source>
        <dbReference type="ARBA" id="ARBA00022806"/>
    </source>
</evidence>
<accession>A0AAV8UQS3</accession>
<dbReference type="InterPro" id="IPR014001">
    <property type="entry name" value="Helicase_ATP-bd"/>
</dbReference>
<dbReference type="InterPro" id="IPR041094">
    <property type="entry name" value="Brr2_helicase_PWI"/>
</dbReference>
<dbReference type="GO" id="GO:0004386">
    <property type="term" value="F:helicase activity"/>
    <property type="evidence" value="ECO:0007669"/>
    <property type="project" value="UniProtKB-KW"/>
</dbReference>
<dbReference type="CDD" id="cd18795">
    <property type="entry name" value="SF2_C_Ski2"/>
    <property type="match status" value="1"/>
</dbReference>
<dbReference type="InterPro" id="IPR035892">
    <property type="entry name" value="C2_domain_sf"/>
</dbReference>
<dbReference type="Proteomes" id="UP001157974">
    <property type="component" value="Unassembled WGS sequence"/>
</dbReference>
<dbReference type="SUPFAM" id="SSF46785">
    <property type="entry name" value="Winged helix' DNA-binding domain"/>
    <property type="match status" value="2"/>
</dbReference>
<dbReference type="FunFam" id="1.10.10.10:FF:000024">
    <property type="entry name" value="U5 small nuclear ribonucleoprotein helicase"/>
    <property type="match status" value="1"/>
</dbReference>
<feature type="domain" description="Helicase ATP-binding" evidence="7">
    <location>
        <begin position="510"/>
        <end position="693"/>
    </location>
</feature>
<evidence type="ECO:0000313" key="10">
    <source>
        <dbReference type="Proteomes" id="UP001157974"/>
    </source>
</evidence>
<dbReference type="Pfam" id="PF02889">
    <property type="entry name" value="Sec63"/>
    <property type="match status" value="2"/>
</dbReference>
<dbReference type="Pfam" id="PF00271">
    <property type="entry name" value="Helicase_C"/>
    <property type="match status" value="1"/>
</dbReference>
<dbReference type="GO" id="GO:0000393">
    <property type="term" value="P:spliceosomal conformational changes to generate catalytic conformation"/>
    <property type="evidence" value="ECO:0007669"/>
    <property type="project" value="UniProtKB-ARBA"/>
</dbReference>
<dbReference type="InterPro" id="IPR036390">
    <property type="entry name" value="WH_DNA-bd_sf"/>
</dbReference>
<dbReference type="InterPro" id="IPR011545">
    <property type="entry name" value="DEAD/DEAH_box_helicase_dom"/>
</dbReference>
<feature type="region of interest" description="Disordered" evidence="6">
    <location>
        <begin position="16"/>
        <end position="44"/>
    </location>
</feature>
<sequence>MADDIQRMKQYDYAANSNLVLQSNRSRRRDQDDGTGEVESLAVGKLGGKMGDRVAANKSEELDELMEKRKKRLRSSVQEGDEALKRGREGAVARIADDFEDTEGYKPKTKAAKIAYEHILSFMQAIIGDQPRDLIRSAADETIAVFKSERHRDSERKRDVEELLGEKLSADNFSRLSTFAAQITDFGSDDKDNQNVDADNEEQNAVDDLGVAVVFDEELEDEASELDEIVDEEMEPDEGEETRTDLVVSGAVGAGIEVDQDQGQNMEVDPHDVDGYWLQRQLSKYIDDALKSKEAAEEVFSILSEDSNERDRENKLVMMLDYDKFDFIKLILRNRLTIVYCTKFARASPSEKQKLEEELMMTSEGHLLLSKLKDTATDRDVEMAIDGSTSASATDKSKRAARKSRAEITAPLMGRDGAANGFTPTELRKLDLDSLAFSQGSHVMSNKKVNLPKDSFVVNKKDYEEWHIPAVTAKAANEKLVLIKDLPDWARTGFSEKMKALNRMQSQVYDGVFNTDDNVLLCAPTGAGKTNVAMLAVLREIGKSMDHNGNFDLSSFKIIYVAPMKALVAEVVANLGARLEKLGVTVAELTGDVNMTKQEITDTQIIVTTPEKWDIITRKSGERTFTELVKLMIVDEIHLLHDERGPVLESVVARSIRAVEATSMETRIVGLSATLPNYKDVGAFLRVKPERRYHFDSSYRPCPLQQQYLGIQTKKALKRFQLMNELTWEKVKEQATGSGGSQVLVFVHSRKETFNTAKHLRDMAIENNILDDFMTSGSSEVSLAEVMESEADTVKSPELVDLLKSGFGVHHAGLALSDRKLVEELFAEGHTRVLVSTATLAWGVNLPAHAVIIKGTQIYSPEKGRWTELSPLDVMQMMGRAGRPQYDTHGEGIMITTDSELQFYRSLLNQQLPIESQMLSRLPDSLNAEIALGTVSNVKEASTWLGYTYLYVRMVQNPVLYGISIDEQEADPTLEKRRLDLVHSAALILDKAGLVRYDGRSGQLQGTDLGRVASHFYVSHTTMSVFAEHLKPTLGMIDLLRLFSLSGEFQHMRVREEEKLELSRLLERVPVPVKDSIEESTAKVNVLLQAYISNLKLDGLALTSDMVYVTQSAGRIVRAIYEIVLRRKWCQLADRCLNLSKMVQRRQWATQTPLRQFGKVLPNTLSEDVLRKIERKDIEFERYYDLEPEEIGELLRNSKMGRVVHKMVHYLPRMDVQAQIQPVTRSTLRIELILTPDFEYTPRVHGAGEPFWIFIEDSDNETLLHHESFYLRGSVAKEEHTVTFTVPISEPLPPQYFVRCVSDRWIAPDTVVPVSFRNLILPEKFPPHTELLDMQPLLTMDAFRGSAEDADMENALTTYFSSQFKTFNPIQTQAFNGFYKSQANCLLAAPAGSGRLILAEVAIGQLFVSQPAAAAVYVCSRGEIAVPRKVKELKEGIADSLGLVVSTLTGETTADLRVLATPGTLVVCSPEHWDNISRRWKQRKVINNVSLFIVDDVHYVAGHNGPVVEVICLRMRYIAEQATQSGKKACRLIALSDPVANARDLADWLGVPPQNMFSFHANSRPVPLETHIQTVANTGSSLVTTMARPIYNAIRSYGTGGAPVVVFVASRRLVRATAFELLTSVSAGGGPSRFLHALESDIAPLVEIVKTKALRDCLFAGVGYVHEALADGDREIVEKLFVSGAIQVVVGTPGSSWTSSAIYGKLVIVAGTAEEESTSALHRSEYPLSEVMHMMGRAGRPKVDSSGVCVVLTSPSQREHYRKFLGEPLPVESHLDLVLADQLNAEIVARVIETKQDAVDYMTWTLFYRRLPQNPNYYNMHGTSHHHISDHLSELIESALEDLEQCRCVASEGDLDMALGPLNLGMVAAYYYIKYTTVERFASWILPKTRNRGLLEVLSRAKEFDEVPVRLGDDDAFRKIAAHVPIALGSENEVLRYSNPHVKTHLLLQTHFSRMGIAGELKEDREAVVRNSLRLVQAMVDVTSSAGWLKPALAAMELSQMIVQALWSKDSPLLQLPHIDSNKALELAKLGVDGIFPLLDMEDDERVKALGLPPRKLADLAEACNQYPSVEMDYKVQQTTVAAGDSVLVKVQVSRDVDEDEDEERDQKRAPLVHAPHFPKQKEEGWWLVVGEAESNTLLSVKRVVFGDSTKTKLEFTAPQGEPRKYNLSLYLMSDSYLGCDLEENFELDITPVVERDEPAKAE</sequence>
<dbReference type="SUPFAM" id="SSF158702">
    <property type="entry name" value="Sec63 N-terminal domain-like"/>
    <property type="match status" value="2"/>
</dbReference>
<dbReference type="Gene3D" id="1.10.3380.10">
    <property type="entry name" value="Sec63 N-terminal domain-like domain"/>
    <property type="match status" value="2"/>
</dbReference>
<evidence type="ECO:0000256" key="5">
    <source>
        <dbReference type="ARBA" id="ARBA00022840"/>
    </source>
</evidence>
<dbReference type="InterPro" id="IPR057842">
    <property type="entry name" value="WH_MER3"/>
</dbReference>
<dbReference type="FunFam" id="1.10.3380.10:FF:000001">
    <property type="entry name" value="U5 small nuclear ribonucleoprotein helicase"/>
    <property type="match status" value="1"/>
</dbReference>
<reference evidence="9 10" key="1">
    <citation type="journal article" date="2023" name="Nat. Commun.">
        <title>Origin of minicircular mitochondrial genomes in red algae.</title>
        <authorList>
            <person name="Lee Y."/>
            <person name="Cho C.H."/>
            <person name="Lee Y.M."/>
            <person name="Park S.I."/>
            <person name="Yang J.H."/>
            <person name="West J.A."/>
            <person name="Bhattacharya D."/>
            <person name="Yoon H.S."/>
        </authorList>
    </citation>
    <scope>NUCLEOTIDE SEQUENCE [LARGE SCALE GENOMIC DNA]</scope>
    <source>
        <strain evidence="9 10">CCMP1338</strain>
        <tissue evidence="9">Whole cell</tissue>
    </source>
</reference>
<dbReference type="SMART" id="SM00490">
    <property type="entry name" value="HELICc"/>
    <property type="match status" value="2"/>
</dbReference>
<keyword evidence="3" id="KW-0378">Hydrolase</keyword>
<dbReference type="SMART" id="SM00487">
    <property type="entry name" value="DEXDc"/>
    <property type="match status" value="2"/>
</dbReference>
<dbReference type="SUPFAM" id="SSF52540">
    <property type="entry name" value="P-loop containing nucleoside triphosphate hydrolases"/>
    <property type="match status" value="4"/>
</dbReference>
<keyword evidence="5" id="KW-0067">ATP-binding</keyword>
<dbReference type="InterPro" id="IPR048863">
    <property type="entry name" value="BRR2_plug"/>
</dbReference>
<dbReference type="FunFam" id="1.10.150.20:FF:000004">
    <property type="entry name" value="U5 small nuclear ribonucleoprotein helicase"/>
    <property type="match status" value="1"/>
</dbReference>
<dbReference type="InterPro" id="IPR001650">
    <property type="entry name" value="Helicase_C-like"/>
</dbReference>
<feature type="domain" description="Helicase C-terminal" evidence="8">
    <location>
        <begin position="722"/>
        <end position="930"/>
    </location>
</feature>
<dbReference type="Gene3D" id="2.60.40.150">
    <property type="entry name" value="C2 domain"/>
    <property type="match status" value="2"/>
</dbReference>
<dbReference type="Pfam" id="PF18149">
    <property type="entry name" value="Helicase_PWI"/>
    <property type="match status" value="1"/>
</dbReference>
<dbReference type="InterPro" id="IPR004179">
    <property type="entry name" value="Sec63-dom"/>
</dbReference>
<dbReference type="InterPro" id="IPR050474">
    <property type="entry name" value="Hel308_SKI2-like"/>
</dbReference>
<dbReference type="SMART" id="SM00973">
    <property type="entry name" value="Sec63"/>
    <property type="match status" value="2"/>
</dbReference>
<dbReference type="Gene3D" id="1.10.10.10">
    <property type="entry name" value="Winged helix-like DNA-binding domain superfamily/Winged helix DNA-binding domain"/>
    <property type="match status" value="2"/>
</dbReference>
<dbReference type="Gene3D" id="3.40.50.300">
    <property type="entry name" value="P-loop containing nucleotide triphosphate hydrolases"/>
    <property type="match status" value="4"/>
</dbReference>
<proteinExistence type="predicted"/>
<dbReference type="FunFam" id="2.60.40.150:FF:000133">
    <property type="entry name" value="Pre-mRNA splicing helicase, putative"/>
    <property type="match status" value="1"/>
</dbReference>
<dbReference type="GO" id="GO:0005524">
    <property type="term" value="F:ATP binding"/>
    <property type="evidence" value="ECO:0007669"/>
    <property type="project" value="UniProtKB-KW"/>
</dbReference>
<dbReference type="PANTHER" id="PTHR47961:SF4">
    <property type="entry name" value="ACTIVATING SIGNAL COINTEGRATOR 1 COMPLEX SUBUNIT 3"/>
    <property type="match status" value="1"/>
</dbReference>
<feature type="domain" description="Helicase ATP-binding" evidence="7">
    <location>
        <begin position="1376"/>
        <end position="1557"/>
    </location>
</feature>
<dbReference type="PROSITE" id="PS51194">
    <property type="entry name" value="HELICASE_CTER"/>
    <property type="match status" value="1"/>
</dbReference>
<evidence type="ECO:0000313" key="9">
    <source>
        <dbReference type="EMBL" id="KAJ8904359.1"/>
    </source>
</evidence>
<dbReference type="PANTHER" id="PTHR47961">
    <property type="entry name" value="DNA POLYMERASE THETA, PUTATIVE (AFU_ORTHOLOGUE AFUA_1G05260)-RELATED"/>
    <property type="match status" value="1"/>
</dbReference>
<dbReference type="GO" id="GO:0003676">
    <property type="term" value="F:nucleic acid binding"/>
    <property type="evidence" value="ECO:0007669"/>
    <property type="project" value="InterPro"/>
</dbReference>
<evidence type="ECO:0000259" key="7">
    <source>
        <dbReference type="PROSITE" id="PS51192"/>
    </source>
</evidence>
<comment type="caution">
    <text evidence="9">The sequence shown here is derived from an EMBL/GenBank/DDBJ whole genome shotgun (WGS) entry which is preliminary data.</text>
</comment>
<dbReference type="FunFam" id="1.10.3380.10:FF:000002">
    <property type="entry name" value="Activating signal cointegrator 1 complex subunit 3"/>
    <property type="match status" value="1"/>
</dbReference>
<evidence type="ECO:0000256" key="1">
    <source>
        <dbReference type="ARBA" id="ARBA00022737"/>
    </source>
</evidence>
<dbReference type="SUPFAM" id="SSF81296">
    <property type="entry name" value="E set domains"/>
    <property type="match status" value="2"/>
</dbReference>
<dbReference type="InterPro" id="IPR027417">
    <property type="entry name" value="P-loop_NTPase"/>
</dbReference>
<dbReference type="EMBL" id="JAMWBK010000006">
    <property type="protein sequence ID" value="KAJ8904359.1"/>
    <property type="molecule type" value="Genomic_DNA"/>
</dbReference>
<keyword evidence="10" id="KW-1185">Reference proteome</keyword>
<dbReference type="Pfam" id="PF21188">
    <property type="entry name" value="BRR2_plug"/>
    <property type="match status" value="1"/>
</dbReference>
<dbReference type="PIRSF" id="PIRSF039073">
    <property type="entry name" value="BRR2"/>
    <property type="match status" value="1"/>
</dbReference>
<name>A0AAV8UQS3_9RHOD</name>
<dbReference type="FunFam" id="3.40.50.300:FF:000102">
    <property type="entry name" value="RNA helicase, activating signal cointegrator 1"/>
    <property type="match status" value="1"/>
</dbReference>
<dbReference type="FunFam" id="2.60.40.150:FF:000004">
    <property type="entry name" value="RNA helicase, activating signal cointegrator 1"/>
    <property type="match status" value="1"/>
</dbReference>